<organism evidence="3 4">
    <name type="scientific">Salmonirosea aquatica</name>
    <dbReference type="NCBI Taxonomy" id="2654236"/>
    <lineage>
        <taxon>Bacteria</taxon>
        <taxon>Pseudomonadati</taxon>
        <taxon>Bacteroidota</taxon>
        <taxon>Cytophagia</taxon>
        <taxon>Cytophagales</taxon>
        <taxon>Spirosomataceae</taxon>
        <taxon>Salmonirosea</taxon>
    </lineage>
</organism>
<dbReference type="AlphaFoldDB" id="A0A7C9BCH1"/>
<proteinExistence type="predicted"/>
<dbReference type="RefSeq" id="WP_152762651.1">
    <property type="nucleotide sequence ID" value="NZ_WHLY01000002.1"/>
</dbReference>
<evidence type="ECO:0000313" key="4">
    <source>
        <dbReference type="Proteomes" id="UP000479293"/>
    </source>
</evidence>
<feature type="transmembrane region" description="Helical" evidence="1">
    <location>
        <begin position="6"/>
        <end position="25"/>
    </location>
</feature>
<evidence type="ECO:0000259" key="2">
    <source>
        <dbReference type="Pfam" id="PF18917"/>
    </source>
</evidence>
<protein>
    <recommendedName>
        <fullName evidence="2">LiaI-LiaF-like transmembrane region domain-containing protein</fullName>
    </recommendedName>
</protein>
<dbReference type="Pfam" id="PF18917">
    <property type="entry name" value="LiaI-LiaF-like_TM1"/>
    <property type="match status" value="1"/>
</dbReference>
<feature type="domain" description="LiaI-LiaF-like transmembrane region" evidence="2">
    <location>
        <begin position="6"/>
        <end position="46"/>
    </location>
</feature>
<gene>
    <name evidence="3" type="ORF">GBK04_19755</name>
</gene>
<keyword evidence="1" id="KW-0812">Transmembrane</keyword>
<feature type="transmembrane region" description="Helical" evidence="1">
    <location>
        <begin position="32"/>
        <end position="51"/>
    </location>
</feature>
<evidence type="ECO:0000313" key="3">
    <source>
        <dbReference type="EMBL" id="MPR35522.1"/>
    </source>
</evidence>
<reference evidence="3 4" key="1">
    <citation type="submission" date="2019-10" db="EMBL/GenBank/DDBJ databases">
        <title>Draft Genome Sequence of Cytophagaceae sp. SJW1-29.</title>
        <authorList>
            <person name="Choi A."/>
        </authorList>
    </citation>
    <scope>NUCLEOTIDE SEQUENCE [LARGE SCALE GENOMIC DNA]</scope>
    <source>
        <strain evidence="3 4">SJW1-29</strain>
    </source>
</reference>
<comment type="caution">
    <text evidence="3">The sequence shown here is derived from an EMBL/GenBank/DDBJ whole genome shotgun (WGS) entry which is preliminary data.</text>
</comment>
<sequence>MNFRNIFWGIMLIVVGALFLIEELSDFDFGRYFLPVILIVSGGLLLLKHQLGTGHNTNSNY</sequence>
<keyword evidence="4" id="KW-1185">Reference proteome</keyword>
<keyword evidence="1" id="KW-1133">Transmembrane helix</keyword>
<accession>A0A7C9BCH1</accession>
<dbReference type="Proteomes" id="UP000479293">
    <property type="component" value="Unassembled WGS sequence"/>
</dbReference>
<dbReference type="InterPro" id="IPR043726">
    <property type="entry name" value="LiaI-LiaF-like_TM1"/>
</dbReference>
<evidence type="ECO:0000256" key="1">
    <source>
        <dbReference type="SAM" id="Phobius"/>
    </source>
</evidence>
<keyword evidence="1" id="KW-0472">Membrane</keyword>
<dbReference type="EMBL" id="WHLY01000002">
    <property type="protein sequence ID" value="MPR35522.1"/>
    <property type="molecule type" value="Genomic_DNA"/>
</dbReference>
<name>A0A7C9BCH1_9BACT</name>